<evidence type="ECO:0000313" key="1">
    <source>
        <dbReference type="EMBL" id="OTF78234.1"/>
    </source>
</evidence>
<organism evidence="1 2">
    <name type="scientific">Euroglyphus maynei</name>
    <name type="common">Mayne's house dust mite</name>
    <dbReference type="NCBI Taxonomy" id="6958"/>
    <lineage>
        <taxon>Eukaryota</taxon>
        <taxon>Metazoa</taxon>
        <taxon>Ecdysozoa</taxon>
        <taxon>Arthropoda</taxon>
        <taxon>Chelicerata</taxon>
        <taxon>Arachnida</taxon>
        <taxon>Acari</taxon>
        <taxon>Acariformes</taxon>
        <taxon>Sarcoptiformes</taxon>
        <taxon>Astigmata</taxon>
        <taxon>Psoroptidia</taxon>
        <taxon>Analgoidea</taxon>
        <taxon>Pyroglyphidae</taxon>
        <taxon>Pyroglyphinae</taxon>
        <taxon>Euroglyphus</taxon>
    </lineage>
</organism>
<dbReference type="EMBL" id="MUJZ01028869">
    <property type="protein sequence ID" value="OTF78234.1"/>
    <property type="molecule type" value="Genomic_DNA"/>
</dbReference>
<accession>A0A1Y3BE03</accession>
<dbReference type="AlphaFoldDB" id="A0A1Y3BE03"/>
<proteinExistence type="predicted"/>
<comment type="caution">
    <text evidence="1">The sequence shown here is derived from an EMBL/GenBank/DDBJ whole genome shotgun (WGS) entry which is preliminary data.</text>
</comment>
<sequence length="161" mass="18527">MQHCSTLSTNNDNGNNKLITYDLDNFHLNEAITSLDQLSRRTIQYTDNPQAFSDEINLNYFASLIDPFCSICTLLRSFEFPHQDLSRISLNLRPPHYSRILIPKLLYNSKVKTLNSSTYLSDDNDQPNVINNNDDHNQKSSLLICSSCKLCVHFCKLEAFF</sequence>
<name>A0A1Y3BE03_EURMA</name>
<gene>
    <name evidence="1" type="ORF">BLA29_001616</name>
</gene>
<dbReference type="Proteomes" id="UP000194236">
    <property type="component" value="Unassembled WGS sequence"/>
</dbReference>
<protein>
    <submittedName>
        <fullName evidence="1">Uncharacterized protein</fullName>
    </submittedName>
</protein>
<keyword evidence="2" id="KW-1185">Reference proteome</keyword>
<reference evidence="1 2" key="1">
    <citation type="submission" date="2017-03" db="EMBL/GenBank/DDBJ databases">
        <title>Genome Survey of Euroglyphus maynei.</title>
        <authorList>
            <person name="Arlian L.G."/>
            <person name="Morgan M.S."/>
            <person name="Rider S.D."/>
        </authorList>
    </citation>
    <scope>NUCLEOTIDE SEQUENCE [LARGE SCALE GENOMIC DNA]</scope>
    <source>
        <strain evidence="1">Arlian Lab</strain>
        <tissue evidence="1">Whole body</tissue>
    </source>
</reference>
<evidence type="ECO:0000313" key="2">
    <source>
        <dbReference type="Proteomes" id="UP000194236"/>
    </source>
</evidence>